<reference evidence="19 20" key="1">
    <citation type="submission" date="2015-07" db="EMBL/GenBank/DDBJ databases">
        <title>The genome of Melipona quadrifasciata.</title>
        <authorList>
            <person name="Pan H."/>
            <person name="Kapheim K."/>
        </authorList>
    </citation>
    <scope>NUCLEOTIDE SEQUENCE [LARGE SCALE GENOMIC DNA]</scope>
    <source>
        <strain evidence="19">0111107301</strain>
        <tissue evidence="19">Whole body</tissue>
    </source>
</reference>
<evidence type="ECO:0000313" key="19">
    <source>
        <dbReference type="EMBL" id="KOX69236.1"/>
    </source>
</evidence>
<evidence type="ECO:0000256" key="10">
    <source>
        <dbReference type="ARBA" id="ARBA00023157"/>
    </source>
</evidence>
<dbReference type="PRINTS" id="PR00153">
    <property type="entry name" value="CSAPPISMRASE"/>
</dbReference>
<keyword evidence="20" id="KW-1185">Reference proteome</keyword>
<keyword evidence="11 19" id="KW-0413">Isomerase</keyword>
<keyword evidence="8 15" id="KW-0720">Serine protease</keyword>
<name>A0A0M8ZSS3_9HYME</name>
<dbReference type="PROSITE" id="PS50240">
    <property type="entry name" value="TRYPSIN_DOM"/>
    <property type="match status" value="1"/>
</dbReference>
<dbReference type="SUPFAM" id="SSF50494">
    <property type="entry name" value="Trypsin-like serine proteases"/>
    <property type="match status" value="1"/>
</dbReference>
<dbReference type="GO" id="GO:0005737">
    <property type="term" value="C:cytoplasm"/>
    <property type="evidence" value="ECO:0007669"/>
    <property type="project" value="TreeGrafter"/>
</dbReference>
<dbReference type="GO" id="GO:0003755">
    <property type="term" value="F:peptidyl-prolyl cis-trans isomerase activity"/>
    <property type="evidence" value="ECO:0007669"/>
    <property type="project" value="UniProtKB-KW"/>
</dbReference>
<evidence type="ECO:0000256" key="7">
    <source>
        <dbReference type="ARBA" id="ARBA00022801"/>
    </source>
</evidence>
<dbReference type="PANTHER" id="PTHR11071:SF478">
    <property type="entry name" value="PEPTIDYL-PROLYL CIS-TRANS ISOMERASE, RHODOPSIN-SPECIFIC ISOZYME"/>
    <property type="match status" value="1"/>
</dbReference>
<feature type="domain" description="PPIase cyclophilin-type" evidence="17">
    <location>
        <begin position="401"/>
        <end position="559"/>
    </location>
</feature>
<comment type="similarity">
    <text evidence="3">Belongs to the cyclophilin-type PPIase family.</text>
</comment>
<evidence type="ECO:0000256" key="11">
    <source>
        <dbReference type="ARBA" id="ARBA00023235"/>
    </source>
</evidence>
<dbReference type="GO" id="GO:0005576">
    <property type="term" value="C:extracellular region"/>
    <property type="evidence" value="ECO:0007669"/>
    <property type="project" value="UniProtKB-SubCell"/>
</dbReference>
<dbReference type="GO" id="GO:0004252">
    <property type="term" value="F:serine-type endopeptidase activity"/>
    <property type="evidence" value="ECO:0007669"/>
    <property type="project" value="InterPro"/>
</dbReference>
<dbReference type="PROSITE" id="PS00135">
    <property type="entry name" value="TRYPSIN_SER"/>
    <property type="match status" value="1"/>
</dbReference>
<dbReference type="GO" id="GO:0016018">
    <property type="term" value="F:cyclosporin A binding"/>
    <property type="evidence" value="ECO:0007669"/>
    <property type="project" value="TreeGrafter"/>
</dbReference>
<dbReference type="Gene3D" id="2.40.10.10">
    <property type="entry name" value="Trypsin-like serine proteases"/>
    <property type="match status" value="1"/>
</dbReference>
<dbReference type="EMBL" id="KQ435896">
    <property type="protein sequence ID" value="KOX69236.1"/>
    <property type="molecule type" value="Genomic_DNA"/>
</dbReference>
<dbReference type="InterPro" id="IPR043504">
    <property type="entry name" value="Peptidase_S1_PA_chymotrypsin"/>
</dbReference>
<sequence length="606" mass="66112">MLNATSLGELACETKTPISEIPARGARPKTSSFMHAIRSVHELISSVAMLAQRPTRIVGGKDAEKGLHPWQVSVHWGDPARKIPSRHICGGSLVTAGWVLTAGHCKTLAPPVGEFHVFAGKYKLDVLEETEQSRLVNRVFVHPGYDGRVGPYDIALMEAERPFLLNPFVSTVSLPYPNTIPDGEAMLTGWGSIGRTRVHEKPGNLQAAVLPIIDYDVCKRAIAKSLKLKEKNPLHPTNICTGPLNGSLSACKGDSGGPLVTRNGFGEAEVVGIVSWGLFPCGGKNAPSVYTRVSAFITWIAIIIERCKVKVELTLKLAALASKKYRMALVSGSENGPEPAYISRQGSLLISGDKKLKKKKRTFLSYLKRSPLDRITNADHRANVGESLSENDNLTVTDQVFLDVMINDHPAGRIVIGLFGEVVPKTTKNFIALATYGVGGKTYKGSRIHRVIKKFMVQGGDIENGNGTGSISIYGKYFDDENFDIGHNGPMYVSMANAGKDTNGCQFFVTTVPTPWLDGKHTVFGKVIEGEDVVFKIEQTKTDADDVPVKPVVIFECGSLPTPSPFKVDDNIYNIWAWIKATSIPLSFSFSILAFFHYVMKKLDVD</sequence>
<evidence type="ECO:0000259" key="17">
    <source>
        <dbReference type="PROSITE" id="PS50072"/>
    </source>
</evidence>
<keyword evidence="6" id="KW-0732">Signal</keyword>
<evidence type="ECO:0000313" key="20">
    <source>
        <dbReference type="Proteomes" id="UP000053105"/>
    </source>
</evidence>
<comment type="catalytic activity">
    <reaction evidence="1">
        <text>[protein]-peptidylproline (omega=180) = [protein]-peptidylproline (omega=0)</text>
        <dbReference type="Rhea" id="RHEA:16237"/>
        <dbReference type="Rhea" id="RHEA-COMP:10747"/>
        <dbReference type="Rhea" id="RHEA-COMP:10748"/>
        <dbReference type="ChEBI" id="CHEBI:83833"/>
        <dbReference type="ChEBI" id="CHEBI:83834"/>
        <dbReference type="EC" id="5.2.1.8"/>
    </reaction>
</comment>
<proteinExistence type="inferred from homology"/>
<dbReference type="InterPro" id="IPR001254">
    <property type="entry name" value="Trypsin_dom"/>
</dbReference>
<dbReference type="InterPro" id="IPR018114">
    <property type="entry name" value="TRYPSIN_HIS"/>
</dbReference>
<dbReference type="Gene3D" id="2.40.100.10">
    <property type="entry name" value="Cyclophilin-like"/>
    <property type="match status" value="1"/>
</dbReference>
<evidence type="ECO:0000256" key="16">
    <source>
        <dbReference type="SAM" id="Phobius"/>
    </source>
</evidence>
<keyword evidence="5 15" id="KW-0645">Protease</keyword>
<dbReference type="PANTHER" id="PTHR11071">
    <property type="entry name" value="PEPTIDYL-PROLYL CIS-TRANS ISOMERASE"/>
    <property type="match status" value="1"/>
</dbReference>
<keyword evidence="10" id="KW-1015">Disulfide bond</keyword>
<evidence type="ECO:0000256" key="13">
    <source>
        <dbReference type="ARBA" id="ARBA00056644"/>
    </source>
</evidence>
<dbReference type="InterPro" id="IPR002130">
    <property type="entry name" value="Cyclophilin-type_PPIase_dom"/>
</dbReference>
<evidence type="ECO:0000256" key="4">
    <source>
        <dbReference type="ARBA" id="ARBA00013194"/>
    </source>
</evidence>
<dbReference type="Pfam" id="PF00089">
    <property type="entry name" value="Trypsin"/>
    <property type="match status" value="1"/>
</dbReference>
<dbReference type="STRING" id="166423.A0A0M8ZSS3"/>
<dbReference type="SUPFAM" id="SSF50891">
    <property type="entry name" value="Cyclophilin-like"/>
    <property type="match status" value="1"/>
</dbReference>
<evidence type="ECO:0000256" key="9">
    <source>
        <dbReference type="ARBA" id="ARBA00023110"/>
    </source>
</evidence>
<feature type="transmembrane region" description="Helical" evidence="16">
    <location>
        <begin position="575"/>
        <end position="600"/>
    </location>
</feature>
<dbReference type="PROSITE" id="PS00134">
    <property type="entry name" value="TRYPSIN_HIS"/>
    <property type="match status" value="1"/>
</dbReference>
<keyword evidence="16" id="KW-0812">Transmembrane</keyword>
<dbReference type="PROSITE" id="PS50072">
    <property type="entry name" value="CSA_PPIASE_2"/>
    <property type="match status" value="1"/>
</dbReference>
<dbReference type="GO" id="GO:0006457">
    <property type="term" value="P:protein folding"/>
    <property type="evidence" value="ECO:0007669"/>
    <property type="project" value="TreeGrafter"/>
</dbReference>
<evidence type="ECO:0000256" key="14">
    <source>
        <dbReference type="ARBA" id="ARBA00070381"/>
    </source>
</evidence>
<dbReference type="FunFam" id="2.40.10.10:FF:000068">
    <property type="entry name" value="transmembrane protease serine 2"/>
    <property type="match status" value="1"/>
</dbReference>
<gene>
    <name evidence="19" type="ORF">WN51_04272</name>
</gene>
<dbReference type="Pfam" id="PF00160">
    <property type="entry name" value="Pro_isomerase"/>
    <property type="match status" value="1"/>
</dbReference>
<evidence type="ECO:0000259" key="18">
    <source>
        <dbReference type="PROSITE" id="PS50240"/>
    </source>
</evidence>
<dbReference type="OrthoDB" id="10061449at2759"/>
<keyword evidence="16" id="KW-0472">Membrane</keyword>
<dbReference type="FunFam" id="2.40.10.10:FF:000036">
    <property type="entry name" value="Trypsin beta"/>
    <property type="match status" value="1"/>
</dbReference>
<dbReference type="AlphaFoldDB" id="A0A0M8ZSS3"/>
<dbReference type="SMART" id="SM00020">
    <property type="entry name" value="Tryp_SPc"/>
    <property type="match status" value="1"/>
</dbReference>
<keyword evidence="7 15" id="KW-0378">Hydrolase</keyword>
<evidence type="ECO:0000256" key="2">
    <source>
        <dbReference type="ARBA" id="ARBA00004239"/>
    </source>
</evidence>
<dbReference type="GO" id="GO:0006508">
    <property type="term" value="P:proteolysis"/>
    <property type="evidence" value="ECO:0007669"/>
    <property type="project" value="UniProtKB-KW"/>
</dbReference>
<dbReference type="Proteomes" id="UP000053105">
    <property type="component" value="Unassembled WGS sequence"/>
</dbReference>
<evidence type="ECO:0000256" key="3">
    <source>
        <dbReference type="ARBA" id="ARBA00007365"/>
    </source>
</evidence>
<comment type="function">
    <text evidence="13">PPIases accelerate the folding of proteins. It catalyzes the cis-trans isomerization of proline imidic peptide bonds in oligopeptides. Acts on the folding of rhodopsin RH1 and RH2 (but not RH3) and is required for visual transduction.</text>
</comment>
<dbReference type="EC" id="5.2.1.8" evidence="4"/>
<keyword evidence="16" id="KW-1133">Transmembrane helix</keyword>
<evidence type="ECO:0000256" key="8">
    <source>
        <dbReference type="ARBA" id="ARBA00022825"/>
    </source>
</evidence>
<accession>A0A0M8ZSS3</accession>
<dbReference type="FunFam" id="2.40.100.10:FF:000019">
    <property type="entry name" value="Peptidyl-prolyl cis-trans isomerase"/>
    <property type="match status" value="1"/>
</dbReference>
<dbReference type="InterPro" id="IPR029000">
    <property type="entry name" value="Cyclophilin-like_dom_sf"/>
</dbReference>
<dbReference type="InterPro" id="IPR009003">
    <property type="entry name" value="Peptidase_S1_PA"/>
</dbReference>
<evidence type="ECO:0000256" key="5">
    <source>
        <dbReference type="ARBA" id="ARBA00022670"/>
    </source>
</evidence>
<feature type="domain" description="Peptidase S1" evidence="18">
    <location>
        <begin position="57"/>
        <end position="305"/>
    </location>
</feature>
<comment type="subcellular location">
    <subcellularLocation>
        <location evidence="2">Secreted</location>
        <location evidence="2">Extracellular space</location>
    </subcellularLocation>
</comment>
<evidence type="ECO:0000256" key="15">
    <source>
        <dbReference type="RuleBase" id="RU363034"/>
    </source>
</evidence>
<evidence type="ECO:0000256" key="1">
    <source>
        <dbReference type="ARBA" id="ARBA00000971"/>
    </source>
</evidence>
<keyword evidence="9" id="KW-0697">Rotamase</keyword>
<dbReference type="CDD" id="cd00190">
    <property type="entry name" value="Tryp_SPc"/>
    <property type="match status" value="1"/>
</dbReference>
<evidence type="ECO:0000256" key="12">
    <source>
        <dbReference type="ARBA" id="ARBA00029569"/>
    </source>
</evidence>
<organism evidence="19 20">
    <name type="scientific">Melipona quadrifasciata</name>
    <dbReference type="NCBI Taxonomy" id="166423"/>
    <lineage>
        <taxon>Eukaryota</taxon>
        <taxon>Metazoa</taxon>
        <taxon>Ecdysozoa</taxon>
        <taxon>Arthropoda</taxon>
        <taxon>Hexapoda</taxon>
        <taxon>Insecta</taxon>
        <taxon>Pterygota</taxon>
        <taxon>Neoptera</taxon>
        <taxon>Endopterygota</taxon>
        <taxon>Hymenoptera</taxon>
        <taxon>Apocrita</taxon>
        <taxon>Aculeata</taxon>
        <taxon>Apoidea</taxon>
        <taxon>Anthophila</taxon>
        <taxon>Apidae</taxon>
        <taxon>Melipona</taxon>
    </lineage>
</organism>
<protein>
    <recommendedName>
        <fullName evidence="14">Peptidyl-prolyl cis-trans isomerase, rhodopsin-specific isozyme</fullName>
        <ecNumber evidence="4">5.2.1.8</ecNumber>
    </recommendedName>
    <alternativeName>
        <fullName evidence="12">Rotamase</fullName>
    </alternativeName>
</protein>
<dbReference type="InterPro" id="IPR033116">
    <property type="entry name" value="TRYPSIN_SER"/>
</dbReference>
<evidence type="ECO:0000256" key="6">
    <source>
        <dbReference type="ARBA" id="ARBA00022729"/>
    </source>
</evidence>